<dbReference type="HOGENOM" id="CLU_581009_0_0_9"/>
<sequence length="472" mass="52832">MSGILELLSSFKGQGLLGFIIIAIIICILSYGIFMSTKLKNGYKNLRDEVDNGEVIDNESLEKNFREKSLINIVNQFKKSASRGTENINTEALISKYVTRSIPVNEKVLNLLPSFSIALGLLGTFLGLTLSIQGSNGVLESGVKTMDVFLKNMILPLQGMSSAFWTSIFGVISSVILNLLIQSAKREKDDFYDEFEDYLDNTLYSEYAFSFVTQFERFNDTISTSMITLAKDMRALFKEGIDELVSNINKNTVDMTESAKVLSNYTKDLQLVIESLNKSVDNFKEPIDSFKGAIDEFDITTEKLEFVMNTSVNKLSDKIDILSEVINNLDVSMGEQKEAIELMNKEVSGYKEGLELGYKELIRSSEGIEAVIKESNNRVSEQVKSLKEGYEGFEDGINDFVTNIENLREGIGEVILKVLKEELNNISEEMANKLNTPIKGIEEATESLSNNTRIIGELVKATNELIVEVYEN</sequence>
<evidence type="ECO:0008006" key="4">
    <source>
        <dbReference type="Google" id="ProtNLM"/>
    </source>
</evidence>
<dbReference type="AlphaFoldDB" id="A0A0A7G1J1"/>
<feature type="transmembrane region" description="Helical" evidence="1">
    <location>
        <begin position="162"/>
        <end position="181"/>
    </location>
</feature>
<dbReference type="KEGG" id="cbv:U729_471"/>
<reference evidence="2 3" key="1">
    <citation type="journal article" date="2015" name="Infect. Genet. Evol.">
        <title>Genomic sequences of six botulinum neurotoxin-producing strains representing three clostridial species illustrate the mobility and diversity of botulinum neurotoxin genes.</title>
        <authorList>
            <person name="Smith T.J."/>
            <person name="Hill K.K."/>
            <person name="Xie G."/>
            <person name="Foley B.T."/>
            <person name="Williamson C.H."/>
            <person name="Foster J.T."/>
            <person name="Johnson S.L."/>
            <person name="Chertkov O."/>
            <person name="Teshima H."/>
            <person name="Gibbons H.S."/>
            <person name="Johnsky L.A."/>
            <person name="Karavis M.A."/>
            <person name="Smith L.A."/>
        </authorList>
    </citation>
    <scope>NUCLEOTIDE SEQUENCE [LARGE SCALE GENOMIC DNA]</scope>
    <source>
        <strain evidence="2">Sullivan</strain>
    </source>
</reference>
<keyword evidence="1" id="KW-1133">Transmembrane helix</keyword>
<keyword evidence="1" id="KW-0472">Membrane</keyword>
<dbReference type="Proteomes" id="UP000030635">
    <property type="component" value="Chromosome"/>
</dbReference>
<accession>A0A0A7G1J1</accession>
<feature type="transmembrane region" description="Helical" evidence="1">
    <location>
        <begin position="15"/>
        <end position="34"/>
    </location>
</feature>
<dbReference type="OrthoDB" id="1904273at2"/>
<dbReference type="RefSeq" id="WP_039311305.1">
    <property type="nucleotide sequence ID" value="NZ_CP006905.1"/>
</dbReference>
<evidence type="ECO:0000256" key="1">
    <source>
        <dbReference type="SAM" id="Phobius"/>
    </source>
</evidence>
<organism evidence="2 3">
    <name type="scientific">Clostridium baratii str. Sullivan</name>
    <dbReference type="NCBI Taxonomy" id="1415775"/>
    <lineage>
        <taxon>Bacteria</taxon>
        <taxon>Bacillati</taxon>
        <taxon>Bacillota</taxon>
        <taxon>Clostridia</taxon>
        <taxon>Eubacteriales</taxon>
        <taxon>Clostridiaceae</taxon>
        <taxon>Clostridium</taxon>
    </lineage>
</organism>
<name>A0A0A7G1J1_9CLOT</name>
<dbReference type="EMBL" id="CP006905">
    <property type="protein sequence ID" value="AIY84860.1"/>
    <property type="molecule type" value="Genomic_DNA"/>
</dbReference>
<keyword evidence="1" id="KW-0812">Transmembrane</keyword>
<evidence type="ECO:0000313" key="3">
    <source>
        <dbReference type="Proteomes" id="UP000030635"/>
    </source>
</evidence>
<proteinExistence type="predicted"/>
<protein>
    <recommendedName>
        <fullName evidence="4">MotA/TolQ/ExbB proton channel domain-containing protein</fullName>
    </recommendedName>
</protein>
<evidence type="ECO:0000313" key="2">
    <source>
        <dbReference type="EMBL" id="AIY84860.1"/>
    </source>
</evidence>
<gene>
    <name evidence="2" type="ORF">U729_471</name>
</gene>
<dbReference type="STRING" id="1561.NPD11_2522"/>
<dbReference type="eggNOG" id="COG0811">
    <property type="taxonomic scope" value="Bacteria"/>
</dbReference>
<feature type="transmembrane region" description="Helical" evidence="1">
    <location>
        <begin position="108"/>
        <end position="132"/>
    </location>
</feature>
<keyword evidence="3" id="KW-1185">Reference proteome</keyword>